<keyword evidence="3" id="KW-1185">Reference proteome</keyword>
<name>A0A9W8HNR7_9FUNG</name>
<comment type="caution">
    <text evidence="2">The sequence shown here is derived from an EMBL/GenBank/DDBJ whole genome shotgun (WGS) entry which is preliminary data.</text>
</comment>
<gene>
    <name evidence="2" type="ORF">H4R20_006799</name>
</gene>
<proteinExistence type="predicted"/>
<dbReference type="OrthoDB" id="2015333at2759"/>
<evidence type="ECO:0000259" key="1">
    <source>
        <dbReference type="PROSITE" id="PS51258"/>
    </source>
</evidence>
<dbReference type="InterPro" id="IPR014770">
    <property type="entry name" value="Munc13_1"/>
</dbReference>
<evidence type="ECO:0000313" key="2">
    <source>
        <dbReference type="EMBL" id="KAJ2791960.1"/>
    </source>
</evidence>
<accession>A0A9W8HNR7</accession>
<dbReference type="InterPro" id="IPR052811">
    <property type="entry name" value="Glucose_resp_signaling"/>
</dbReference>
<feature type="non-terminal residue" evidence="2">
    <location>
        <position position="454"/>
    </location>
</feature>
<protein>
    <recommendedName>
        <fullName evidence="1">MHD1 domain-containing protein</fullName>
    </recommendedName>
</protein>
<dbReference type="AlphaFoldDB" id="A0A9W8HNR7"/>
<dbReference type="PANTHER" id="PTHR47263">
    <property type="entry name" value="ADENYLATE CYCLASE ACTIVATION PROTEIN GIT1"/>
    <property type="match status" value="1"/>
</dbReference>
<feature type="non-terminal residue" evidence="2">
    <location>
        <position position="1"/>
    </location>
</feature>
<evidence type="ECO:0000313" key="3">
    <source>
        <dbReference type="Proteomes" id="UP001140094"/>
    </source>
</evidence>
<dbReference type="Gene3D" id="1.10.357.50">
    <property type="match status" value="1"/>
</dbReference>
<dbReference type="Proteomes" id="UP001140094">
    <property type="component" value="Unassembled WGS sequence"/>
</dbReference>
<dbReference type="PANTHER" id="PTHR47263:SF1">
    <property type="entry name" value="C2 DOMAIN PROTEIN (AFU_ORTHOLOGUE AFUA_7G02350)"/>
    <property type="match status" value="1"/>
</dbReference>
<dbReference type="PROSITE" id="PS51258">
    <property type="entry name" value="MHD1"/>
    <property type="match status" value="1"/>
</dbReference>
<feature type="domain" description="MHD1" evidence="1">
    <location>
        <begin position="158"/>
        <end position="276"/>
    </location>
</feature>
<sequence>YRALGAVQDIIEELDHQKPEKSADLKRLLRNLIINDVTCPVLVNKPMPNVEGRRREIMDILEPSIVYRCDCLTRQCFTDETSISSSLDGYAQLAVLVCHDYERCCKLFSDPLCEDGDRRFDIAGIVAEVETEYFYTNMGRHIAQFGYNIEDTDIEVALELCKSITKIEEIHARYSTNVLEGVDNRQLFKATASAWLANIDREKGKWAENALKQDSAPRELDIGKHSTSVIDLISCFSQQVTSVQRLQWPDMETKAWFLAEFMKFTDVCFEVYAAVMMKQFLSCLNLPQEDGEPKTPTWNSMWNSRKYKEQSLTLSASTQAALTMLDESHPMQVTAEACIKINNLTVAQEKLYELHNDLGIRETVEALGGENRPSITDASSDKFLLSFKVVRAEGVELYKKKYDAATDKGTRPYVKLAVTRQLESEVAKRQTFAKTRPAVAGATNPRWNESFDWQ</sequence>
<organism evidence="2 3">
    <name type="scientific">Coemansia guatemalensis</name>
    <dbReference type="NCBI Taxonomy" id="2761395"/>
    <lineage>
        <taxon>Eukaryota</taxon>
        <taxon>Fungi</taxon>
        <taxon>Fungi incertae sedis</taxon>
        <taxon>Zoopagomycota</taxon>
        <taxon>Kickxellomycotina</taxon>
        <taxon>Kickxellomycetes</taxon>
        <taxon>Kickxellales</taxon>
        <taxon>Kickxellaceae</taxon>
        <taxon>Coemansia</taxon>
    </lineage>
</organism>
<reference evidence="2" key="1">
    <citation type="submission" date="2022-07" db="EMBL/GenBank/DDBJ databases">
        <title>Phylogenomic reconstructions and comparative analyses of Kickxellomycotina fungi.</title>
        <authorList>
            <person name="Reynolds N.K."/>
            <person name="Stajich J.E."/>
            <person name="Barry K."/>
            <person name="Grigoriev I.V."/>
            <person name="Crous P."/>
            <person name="Smith M.E."/>
        </authorList>
    </citation>
    <scope>NUCLEOTIDE SEQUENCE</scope>
    <source>
        <strain evidence="2">NRRL 1565</strain>
    </source>
</reference>
<dbReference type="EMBL" id="JANBUO010003227">
    <property type="protein sequence ID" value="KAJ2791960.1"/>
    <property type="molecule type" value="Genomic_DNA"/>
</dbReference>